<evidence type="ECO:0000256" key="6">
    <source>
        <dbReference type="ARBA" id="ARBA00023157"/>
    </source>
</evidence>
<organism evidence="12 13">
    <name type="scientific">Aphidius gifuensis</name>
    <name type="common">Parasitoid wasp</name>
    <dbReference type="NCBI Taxonomy" id="684658"/>
    <lineage>
        <taxon>Eukaryota</taxon>
        <taxon>Metazoa</taxon>
        <taxon>Ecdysozoa</taxon>
        <taxon>Arthropoda</taxon>
        <taxon>Hexapoda</taxon>
        <taxon>Insecta</taxon>
        <taxon>Pterygota</taxon>
        <taxon>Neoptera</taxon>
        <taxon>Endopterygota</taxon>
        <taxon>Hymenoptera</taxon>
        <taxon>Apocrita</taxon>
        <taxon>Ichneumonoidea</taxon>
        <taxon>Braconidae</taxon>
        <taxon>Aphidiinae</taxon>
        <taxon>Aphidius</taxon>
    </lineage>
</organism>
<dbReference type="CDD" id="cd00190">
    <property type="entry name" value="Tryp_SPc"/>
    <property type="match status" value="1"/>
</dbReference>
<evidence type="ECO:0000256" key="5">
    <source>
        <dbReference type="ARBA" id="ARBA00022825"/>
    </source>
</evidence>
<dbReference type="PROSITE" id="PS50240">
    <property type="entry name" value="TRYPSIN_DOM"/>
    <property type="match status" value="1"/>
</dbReference>
<dbReference type="InterPro" id="IPR001254">
    <property type="entry name" value="Trypsin_dom"/>
</dbReference>
<dbReference type="EMBL" id="JACMRX010000006">
    <property type="protein sequence ID" value="KAF7988172.1"/>
    <property type="molecule type" value="Genomic_DNA"/>
</dbReference>
<evidence type="ECO:0000256" key="10">
    <source>
        <dbReference type="SAM" id="SignalP"/>
    </source>
</evidence>
<evidence type="ECO:0000256" key="1">
    <source>
        <dbReference type="ARBA" id="ARBA00004239"/>
    </source>
</evidence>
<sequence length="312" mass="35309">MFKILLTILITFNLLITIINCDNNLTLRFERASQVYDENENTQEFENRIVGGEPTNVKTYPFIVSIFLRFTNFHHCGGSYILPRFVLTAAHCLVSKGYHWVAESPWAYVIFAGISDLHYTPRFQISNVEATYPHSGYNALTLVNDIALVKMHKPLQVSEYVNYAPLPIEPNENFYNESQICTVIGWGRTSTTEFIASDVLNHARVPLISSSECKKYYPHDFGNDQICAGRQEGGVDACQGDSGGPLVCNGILVGIVSWGRGCADRNSPGVYARVDYYLDWINETATINGGVSIYPNFFHLIFLYVFFFFIHY</sequence>
<dbReference type="EC" id="3.4.21.1" evidence="7"/>
<dbReference type="PRINTS" id="PR00722">
    <property type="entry name" value="CHYMOTRYPSIN"/>
</dbReference>
<dbReference type="InterPro" id="IPR001314">
    <property type="entry name" value="Peptidase_S1A"/>
</dbReference>
<keyword evidence="9" id="KW-0812">Transmembrane</keyword>
<reference evidence="12 13" key="1">
    <citation type="submission" date="2020-08" db="EMBL/GenBank/DDBJ databases">
        <title>Aphidius gifuensis genome sequencing and assembly.</title>
        <authorList>
            <person name="Du Z."/>
        </authorList>
    </citation>
    <scope>NUCLEOTIDE SEQUENCE [LARGE SCALE GENOMIC DNA]</scope>
    <source>
        <strain evidence="12">YNYX2018</strain>
        <tissue evidence="12">Adults</tissue>
    </source>
</reference>
<dbReference type="PANTHER" id="PTHR24252:SF7">
    <property type="entry name" value="HYALIN"/>
    <property type="match status" value="1"/>
</dbReference>
<dbReference type="InterPro" id="IPR043504">
    <property type="entry name" value="Peptidase_S1_PA_chymotrypsin"/>
</dbReference>
<feature type="transmembrane region" description="Helical" evidence="9">
    <location>
        <begin position="293"/>
        <end position="310"/>
    </location>
</feature>
<evidence type="ECO:0000256" key="4">
    <source>
        <dbReference type="ARBA" id="ARBA00022801"/>
    </source>
</evidence>
<evidence type="ECO:0000256" key="8">
    <source>
        <dbReference type="RuleBase" id="RU363034"/>
    </source>
</evidence>
<dbReference type="Pfam" id="PF00089">
    <property type="entry name" value="Trypsin"/>
    <property type="match status" value="1"/>
</dbReference>
<evidence type="ECO:0000256" key="2">
    <source>
        <dbReference type="ARBA" id="ARBA00022525"/>
    </source>
</evidence>
<dbReference type="SMART" id="SM00020">
    <property type="entry name" value="Tryp_SPc"/>
    <property type="match status" value="1"/>
</dbReference>
<keyword evidence="6" id="KW-1015">Disulfide bond</keyword>
<dbReference type="Proteomes" id="UP000639338">
    <property type="component" value="Unassembled WGS sequence"/>
</dbReference>
<dbReference type="AlphaFoldDB" id="A0A835CLE6"/>
<protein>
    <recommendedName>
        <fullName evidence="7">chymotrypsin</fullName>
        <ecNumber evidence="7">3.4.21.1</ecNumber>
    </recommendedName>
</protein>
<dbReference type="GO" id="GO:0005576">
    <property type="term" value="C:extracellular region"/>
    <property type="evidence" value="ECO:0007669"/>
    <property type="project" value="UniProtKB-SubCell"/>
</dbReference>
<dbReference type="InterPro" id="IPR033116">
    <property type="entry name" value="TRYPSIN_SER"/>
</dbReference>
<evidence type="ECO:0000313" key="12">
    <source>
        <dbReference type="EMBL" id="KAF7988172.1"/>
    </source>
</evidence>
<proteinExistence type="predicted"/>
<dbReference type="InterPro" id="IPR009003">
    <property type="entry name" value="Peptidase_S1_PA"/>
</dbReference>
<name>A0A835CLE6_APHGI</name>
<keyword evidence="10" id="KW-0732">Signal</keyword>
<keyword evidence="4 8" id="KW-0378">Hydrolase</keyword>
<keyword evidence="5 8" id="KW-0720">Serine protease</keyword>
<dbReference type="GO" id="GO:0004252">
    <property type="term" value="F:serine-type endopeptidase activity"/>
    <property type="evidence" value="ECO:0007669"/>
    <property type="project" value="UniProtKB-EC"/>
</dbReference>
<dbReference type="FunFam" id="2.40.10.10:FF:000047">
    <property type="entry name" value="Trypsin eta"/>
    <property type="match status" value="1"/>
</dbReference>
<comment type="caution">
    <text evidence="12">The sequence shown here is derived from an EMBL/GenBank/DDBJ whole genome shotgun (WGS) entry which is preliminary data.</text>
</comment>
<dbReference type="PROSITE" id="PS00134">
    <property type="entry name" value="TRYPSIN_HIS"/>
    <property type="match status" value="1"/>
</dbReference>
<evidence type="ECO:0000259" key="11">
    <source>
        <dbReference type="PROSITE" id="PS50240"/>
    </source>
</evidence>
<dbReference type="GO" id="GO:0016485">
    <property type="term" value="P:protein processing"/>
    <property type="evidence" value="ECO:0007669"/>
    <property type="project" value="UniProtKB-ARBA"/>
</dbReference>
<evidence type="ECO:0000256" key="7">
    <source>
        <dbReference type="ARBA" id="ARBA00044036"/>
    </source>
</evidence>
<accession>A0A835CLE6</accession>
<evidence type="ECO:0000256" key="9">
    <source>
        <dbReference type="SAM" id="Phobius"/>
    </source>
</evidence>
<evidence type="ECO:0000313" key="13">
    <source>
        <dbReference type="Proteomes" id="UP000639338"/>
    </source>
</evidence>
<dbReference type="SUPFAM" id="SSF50494">
    <property type="entry name" value="Trypsin-like serine proteases"/>
    <property type="match status" value="1"/>
</dbReference>
<dbReference type="Gene3D" id="2.40.10.10">
    <property type="entry name" value="Trypsin-like serine proteases"/>
    <property type="match status" value="1"/>
</dbReference>
<feature type="signal peptide" evidence="10">
    <location>
        <begin position="1"/>
        <end position="21"/>
    </location>
</feature>
<keyword evidence="3 8" id="KW-0645">Protease</keyword>
<feature type="domain" description="Peptidase S1" evidence="11">
    <location>
        <begin position="49"/>
        <end position="286"/>
    </location>
</feature>
<dbReference type="OrthoDB" id="10002959at2759"/>
<comment type="subcellular location">
    <subcellularLocation>
        <location evidence="1">Secreted</location>
        <location evidence="1">Extracellular space</location>
    </subcellularLocation>
</comment>
<keyword evidence="2" id="KW-0964">Secreted</keyword>
<feature type="chain" id="PRO_5032790937" description="chymotrypsin" evidence="10">
    <location>
        <begin position="22"/>
        <end position="312"/>
    </location>
</feature>
<dbReference type="InterPro" id="IPR018114">
    <property type="entry name" value="TRYPSIN_HIS"/>
</dbReference>
<keyword evidence="9" id="KW-1133">Transmembrane helix</keyword>
<dbReference type="PANTHER" id="PTHR24252">
    <property type="entry name" value="ACROSIN-RELATED"/>
    <property type="match status" value="1"/>
</dbReference>
<evidence type="ECO:0000256" key="3">
    <source>
        <dbReference type="ARBA" id="ARBA00022670"/>
    </source>
</evidence>
<gene>
    <name evidence="12" type="ORF">HCN44_007666</name>
</gene>
<dbReference type="PROSITE" id="PS00135">
    <property type="entry name" value="TRYPSIN_SER"/>
    <property type="match status" value="1"/>
</dbReference>
<keyword evidence="13" id="KW-1185">Reference proteome</keyword>
<keyword evidence="9" id="KW-0472">Membrane</keyword>